<protein>
    <submittedName>
        <fullName evidence="1">Uncharacterized protein</fullName>
    </submittedName>
</protein>
<dbReference type="Proteomes" id="UP000094020">
    <property type="component" value="Chromosome 6"/>
</dbReference>
<dbReference type="GeneID" id="30170597"/>
<accession>A0A1B9I7L8</accession>
<dbReference type="EMBL" id="KV700115">
    <property type="protein sequence ID" value="OCF51514.1"/>
    <property type="molecule type" value="Genomic_DNA"/>
</dbReference>
<sequence>MTKLSSTFSYKFLKKWDNFLRIISIKRIEIWSDASGKGYGGHLGPQSKPLDLWKDTHNYFLKNNNNVNNNSIELIEAKALFLSLKKWSNQLKGKKVWCYIDNFQVYKILNLKYSTFSSPPISLFLNNNNNNKRKKYLFFNSNLILNLPFIIKKKSYFNEISKKNSKSPQIKKIFEEIDELIKEYEITIKARWVWGKDNFLADKLSRIGNGNFDLNRNGNNNLTPHVLELLKIASSANSTKTDTELGVGVGVGLNNSGEDARVV</sequence>
<evidence type="ECO:0000313" key="3">
    <source>
        <dbReference type="Proteomes" id="UP000094020"/>
    </source>
</evidence>
<reference evidence="1" key="3">
    <citation type="submission" date="2016-07" db="EMBL/GenBank/DDBJ databases">
        <title>Evolution of pathogenesis and genome organization in the Tremellales.</title>
        <authorList>
            <person name="Cuomo C."/>
            <person name="Litvintseva A."/>
            <person name="Heitman J."/>
            <person name="Chen Y."/>
            <person name="Sun S."/>
            <person name="Springer D."/>
            <person name="Dromer F."/>
            <person name="Young S."/>
            <person name="Zeng Q."/>
            <person name="Chapman S."/>
            <person name="Gujja S."/>
            <person name="Saif S."/>
            <person name="Birren B."/>
        </authorList>
    </citation>
    <scope>NUCLEOTIDE SEQUENCE</scope>
    <source>
        <strain evidence="1">CBS 10737</strain>
    </source>
</reference>
<evidence type="ECO:0000313" key="1">
    <source>
        <dbReference type="EMBL" id="OCF51514.1"/>
    </source>
</evidence>
<evidence type="ECO:0000313" key="2">
    <source>
        <dbReference type="EMBL" id="WWC70739.1"/>
    </source>
</evidence>
<dbReference type="OrthoDB" id="2564667at2759"/>
<dbReference type="InterPro" id="IPR052055">
    <property type="entry name" value="Hepadnavirus_pol/RT"/>
</dbReference>
<dbReference type="STRING" id="1296096.A0A1B9I7L8"/>
<dbReference type="GO" id="GO:0003676">
    <property type="term" value="F:nucleic acid binding"/>
    <property type="evidence" value="ECO:0007669"/>
    <property type="project" value="InterPro"/>
</dbReference>
<dbReference type="KEGG" id="kpin:30170597"/>
<reference evidence="2" key="2">
    <citation type="submission" date="2013-07" db="EMBL/GenBank/DDBJ databases">
        <authorList>
            <consortium name="The Broad Institute Genome Sequencing Platform"/>
            <person name="Cuomo C."/>
            <person name="Litvintseva A."/>
            <person name="Chen Y."/>
            <person name="Heitman J."/>
            <person name="Sun S."/>
            <person name="Springer D."/>
            <person name="Dromer F."/>
            <person name="Young S.K."/>
            <person name="Zeng Q."/>
            <person name="Gargeya S."/>
            <person name="Fitzgerald M."/>
            <person name="Abouelleil A."/>
            <person name="Alvarado L."/>
            <person name="Berlin A.M."/>
            <person name="Chapman S.B."/>
            <person name="Dewar J."/>
            <person name="Goldberg J."/>
            <person name="Griggs A."/>
            <person name="Gujja S."/>
            <person name="Hansen M."/>
            <person name="Howarth C."/>
            <person name="Imamovic A."/>
            <person name="Larimer J."/>
            <person name="McCowan C."/>
            <person name="Murphy C."/>
            <person name="Pearson M."/>
            <person name="Priest M."/>
            <person name="Roberts A."/>
            <person name="Saif S."/>
            <person name="Shea T."/>
            <person name="Sykes S."/>
            <person name="Wortman J."/>
            <person name="Nusbaum C."/>
            <person name="Birren B."/>
        </authorList>
    </citation>
    <scope>NUCLEOTIDE SEQUENCE</scope>
    <source>
        <strain evidence="2">CBS 10737</strain>
    </source>
</reference>
<name>A0A1B9I7L8_9TREE</name>
<organism evidence="1">
    <name type="scientific">Kwoniella pini CBS 10737</name>
    <dbReference type="NCBI Taxonomy" id="1296096"/>
    <lineage>
        <taxon>Eukaryota</taxon>
        <taxon>Fungi</taxon>
        <taxon>Dikarya</taxon>
        <taxon>Basidiomycota</taxon>
        <taxon>Agaricomycotina</taxon>
        <taxon>Tremellomycetes</taxon>
        <taxon>Tremellales</taxon>
        <taxon>Cryptococcaceae</taxon>
        <taxon>Kwoniella</taxon>
    </lineage>
</organism>
<reference evidence="2" key="4">
    <citation type="submission" date="2024-02" db="EMBL/GenBank/DDBJ databases">
        <title>Comparative genomics of Cryptococcus and Kwoniella reveals pathogenesis evolution and contrasting modes of karyotype evolution via chromosome fusion or intercentromeric recombination.</title>
        <authorList>
            <person name="Coelho M.A."/>
            <person name="David-Palma M."/>
            <person name="Shea T."/>
            <person name="Bowers K."/>
            <person name="McGinley-Smith S."/>
            <person name="Mohammad A.W."/>
            <person name="Gnirke A."/>
            <person name="Yurkov A.M."/>
            <person name="Nowrousian M."/>
            <person name="Sun S."/>
            <person name="Cuomo C.A."/>
            <person name="Heitman J."/>
        </authorList>
    </citation>
    <scope>NUCLEOTIDE SEQUENCE</scope>
    <source>
        <strain evidence="2">CBS 10737</strain>
    </source>
</reference>
<gene>
    <name evidence="1" type="ORF">I206_02228</name>
    <name evidence="2" type="ORF">I206_104690</name>
</gene>
<dbReference type="InterPro" id="IPR036397">
    <property type="entry name" value="RNaseH_sf"/>
</dbReference>
<reference evidence="1" key="1">
    <citation type="submission" date="2013-07" db="EMBL/GenBank/DDBJ databases">
        <title>The Genome Sequence of Cryptococcus pinus CBS10737.</title>
        <authorList>
            <consortium name="The Broad Institute Genome Sequencing Platform"/>
            <person name="Cuomo C."/>
            <person name="Litvintseva A."/>
            <person name="Chen Y."/>
            <person name="Heitman J."/>
            <person name="Sun S."/>
            <person name="Springer D."/>
            <person name="Dromer F."/>
            <person name="Young S.K."/>
            <person name="Zeng Q."/>
            <person name="Gargeya S."/>
            <person name="Fitzgerald M."/>
            <person name="Abouelleil A."/>
            <person name="Alvarado L."/>
            <person name="Berlin A.M."/>
            <person name="Chapman S.B."/>
            <person name="Dewar J."/>
            <person name="Goldberg J."/>
            <person name="Griggs A."/>
            <person name="Gujja S."/>
            <person name="Hansen M."/>
            <person name="Howarth C."/>
            <person name="Imamovic A."/>
            <person name="Larimer J."/>
            <person name="McCowan C."/>
            <person name="Murphy C."/>
            <person name="Pearson M."/>
            <person name="Priest M."/>
            <person name="Roberts A."/>
            <person name="Saif S."/>
            <person name="Shea T."/>
            <person name="Sykes S."/>
            <person name="Wortman J."/>
            <person name="Nusbaum C."/>
            <person name="Birren B."/>
        </authorList>
    </citation>
    <scope>NUCLEOTIDE SEQUENCE [LARGE SCALE GENOMIC DNA]</scope>
    <source>
        <strain evidence="1">CBS 10737</strain>
    </source>
</reference>
<dbReference type="Gene3D" id="3.30.420.10">
    <property type="entry name" value="Ribonuclease H-like superfamily/Ribonuclease H"/>
    <property type="match status" value="1"/>
</dbReference>
<dbReference type="AlphaFoldDB" id="A0A1B9I7L8"/>
<dbReference type="PANTHER" id="PTHR33050">
    <property type="entry name" value="REVERSE TRANSCRIPTASE DOMAIN-CONTAINING PROTEIN"/>
    <property type="match status" value="1"/>
</dbReference>
<dbReference type="RefSeq" id="XP_019012733.1">
    <property type="nucleotide sequence ID" value="XM_019153993.1"/>
</dbReference>
<keyword evidence="3" id="KW-1185">Reference proteome</keyword>
<proteinExistence type="predicted"/>
<dbReference type="PANTHER" id="PTHR33050:SF7">
    <property type="entry name" value="RIBONUCLEASE H"/>
    <property type="match status" value="1"/>
</dbReference>
<dbReference type="EMBL" id="CP144524">
    <property type="protein sequence ID" value="WWC70739.1"/>
    <property type="molecule type" value="Genomic_DNA"/>
</dbReference>